<dbReference type="PROSITE" id="PS51257">
    <property type="entry name" value="PROKAR_LIPOPROTEIN"/>
    <property type="match status" value="1"/>
</dbReference>
<reference evidence="2" key="1">
    <citation type="submission" date="2021-01" db="EMBL/GenBank/DDBJ databases">
        <title>Genome sequence of strain Noviherbaspirillum sp. DKR-6.</title>
        <authorList>
            <person name="Chaudhary D.K."/>
        </authorList>
    </citation>
    <scope>NUCLEOTIDE SEQUENCE</scope>
    <source>
        <strain evidence="2">DKR-6</strain>
    </source>
</reference>
<feature type="signal peptide" evidence="1">
    <location>
        <begin position="1"/>
        <end position="28"/>
    </location>
</feature>
<name>A0A934SPD2_9BURK</name>
<accession>A0A934SPD2</accession>
<sequence length="126" mass="13363">MHRSFSSFCRLVACFLVMTVLVNGIAMAAYACPRLTPAPVEEMAMAGMPCAEMDKKEPVLCAEQQIGVQLALEHLATTPALGPLATTSVMPAPLSVVPLVLAAKKGNIPLSSGTDPPYLQTLRLRI</sequence>
<dbReference type="EMBL" id="JAEPBG010000001">
    <property type="protein sequence ID" value="MBK4733025.1"/>
    <property type="molecule type" value="Genomic_DNA"/>
</dbReference>
<organism evidence="2 3">
    <name type="scientific">Noviherbaspirillum pedocola</name>
    <dbReference type="NCBI Taxonomy" id="2801341"/>
    <lineage>
        <taxon>Bacteria</taxon>
        <taxon>Pseudomonadati</taxon>
        <taxon>Pseudomonadota</taxon>
        <taxon>Betaproteobacteria</taxon>
        <taxon>Burkholderiales</taxon>
        <taxon>Oxalobacteraceae</taxon>
        <taxon>Noviherbaspirillum</taxon>
    </lineage>
</organism>
<dbReference type="AlphaFoldDB" id="A0A934SPD2"/>
<keyword evidence="1" id="KW-0732">Signal</keyword>
<evidence type="ECO:0000313" key="3">
    <source>
        <dbReference type="Proteomes" id="UP000622890"/>
    </source>
</evidence>
<dbReference type="Proteomes" id="UP000622890">
    <property type="component" value="Unassembled WGS sequence"/>
</dbReference>
<evidence type="ECO:0000256" key="1">
    <source>
        <dbReference type="SAM" id="SignalP"/>
    </source>
</evidence>
<evidence type="ECO:0000313" key="2">
    <source>
        <dbReference type="EMBL" id="MBK4733025.1"/>
    </source>
</evidence>
<keyword evidence="3" id="KW-1185">Reference proteome</keyword>
<protein>
    <submittedName>
        <fullName evidence="2">Uncharacterized protein</fullName>
    </submittedName>
</protein>
<gene>
    <name evidence="2" type="ORF">JJB74_00140</name>
</gene>
<proteinExistence type="predicted"/>
<comment type="caution">
    <text evidence="2">The sequence shown here is derived from an EMBL/GenBank/DDBJ whole genome shotgun (WGS) entry which is preliminary data.</text>
</comment>
<feature type="chain" id="PRO_5037542539" evidence="1">
    <location>
        <begin position="29"/>
        <end position="126"/>
    </location>
</feature>